<evidence type="ECO:0000313" key="4">
    <source>
        <dbReference type="EMBL" id="HJG31187.1"/>
    </source>
</evidence>
<dbReference type="SUPFAM" id="SSF56003">
    <property type="entry name" value="Molybdenum cofactor-binding domain"/>
    <property type="match status" value="1"/>
</dbReference>
<dbReference type="InterPro" id="IPR000674">
    <property type="entry name" value="Ald_Oxase/Xan_DH_a/b"/>
</dbReference>
<dbReference type="SMART" id="SM01008">
    <property type="entry name" value="Ald_Xan_dh_C"/>
    <property type="match status" value="1"/>
</dbReference>
<dbReference type="GO" id="GO:0005506">
    <property type="term" value="F:iron ion binding"/>
    <property type="evidence" value="ECO:0007669"/>
    <property type="project" value="InterPro"/>
</dbReference>
<evidence type="ECO:0000256" key="2">
    <source>
        <dbReference type="ARBA" id="ARBA00023002"/>
    </source>
</evidence>
<dbReference type="Pfam" id="PF02738">
    <property type="entry name" value="MoCoBD_1"/>
    <property type="match status" value="1"/>
</dbReference>
<reference evidence="4" key="2">
    <citation type="submission" date="2021-09" db="EMBL/GenBank/DDBJ databases">
        <authorList>
            <person name="Gilroy R."/>
        </authorList>
    </citation>
    <scope>NUCLEOTIDE SEQUENCE</scope>
    <source>
        <strain evidence="4">ChiGjej2B2-7701</strain>
    </source>
</reference>
<comment type="caution">
    <text evidence="4">The sequence shown here is derived from an EMBL/GenBank/DDBJ whole genome shotgun (WGS) entry which is preliminary data.</text>
</comment>
<evidence type="ECO:0000256" key="1">
    <source>
        <dbReference type="ARBA" id="ARBA00022505"/>
    </source>
</evidence>
<dbReference type="InterPro" id="IPR046867">
    <property type="entry name" value="AldOxase/xan_DH_MoCoBD2"/>
</dbReference>
<dbReference type="InterPro" id="IPR016208">
    <property type="entry name" value="Ald_Oxase/xanthine_DH-like"/>
</dbReference>
<organism evidence="4 5">
    <name type="scientific">Collinsella ihumii</name>
    <dbReference type="NCBI Taxonomy" id="1720204"/>
    <lineage>
        <taxon>Bacteria</taxon>
        <taxon>Bacillati</taxon>
        <taxon>Actinomycetota</taxon>
        <taxon>Coriobacteriia</taxon>
        <taxon>Coriobacteriales</taxon>
        <taxon>Coriobacteriaceae</taxon>
        <taxon>Collinsella</taxon>
    </lineage>
</organism>
<keyword evidence="2" id="KW-0560">Oxidoreductase</keyword>
<feature type="domain" description="Aldehyde oxidase/xanthine dehydrogenase a/b hammerhead" evidence="3">
    <location>
        <begin position="31"/>
        <end position="143"/>
    </location>
</feature>
<dbReference type="Pfam" id="PF20256">
    <property type="entry name" value="MoCoBD_2"/>
    <property type="match status" value="1"/>
</dbReference>
<protein>
    <submittedName>
        <fullName evidence="4">Molybdopterin-dependent oxidoreductase</fullName>
    </submittedName>
</protein>
<evidence type="ECO:0000313" key="5">
    <source>
        <dbReference type="Proteomes" id="UP000746751"/>
    </source>
</evidence>
<dbReference type="AlphaFoldDB" id="A0A921IQI5"/>
<gene>
    <name evidence="4" type="ORF">K8U80_07300</name>
</gene>
<evidence type="ECO:0000259" key="3">
    <source>
        <dbReference type="SMART" id="SM01008"/>
    </source>
</evidence>
<accession>A0A921IQI5</accession>
<dbReference type="Gene3D" id="3.30.365.10">
    <property type="entry name" value="Aldehyde oxidase/xanthine dehydrogenase, molybdopterin binding domain"/>
    <property type="match status" value="4"/>
</dbReference>
<dbReference type="PANTHER" id="PTHR11908">
    <property type="entry name" value="XANTHINE DEHYDROGENASE"/>
    <property type="match status" value="1"/>
</dbReference>
<dbReference type="InterPro" id="IPR037165">
    <property type="entry name" value="AldOxase/xan_DH_Mopterin-bd_sf"/>
</dbReference>
<dbReference type="InterPro" id="IPR008274">
    <property type="entry name" value="AldOxase/xan_DH_MoCoBD1"/>
</dbReference>
<name>A0A921IQI5_9ACTN</name>
<dbReference type="InterPro" id="IPR036856">
    <property type="entry name" value="Ald_Oxase/Xan_DH_a/b_sf"/>
</dbReference>
<proteinExistence type="predicted"/>
<reference evidence="4" key="1">
    <citation type="journal article" date="2021" name="PeerJ">
        <title>Extensive microbial diversity within the chicken gut microbiome revealed by metagenomics and culture.</title>
        <authorList>
            <person name="Gilroy R."/>
            <person name="Ravi A."/>
            <person name="Getino M."/>
            <person name="Pursley I."/>
            <person name="Horton D.L."/>
            <person name="Alikhan N.F."/>
            <person name="Baker D."/>
            <person name="Gharbi K."/>
            <person name="Hall N."/>
            <person name="Watson M."/>
            <person name="Adriaenssens E.M."/>
            <person name="Foster-Nyarko E."/>
            <person name="Jarju S."/>
            <person name="Secka A."/>
            <person name="Antonio M."/>
            <person name="Oren A."/>
            <person name="Chaudhuri R.R."/>
            <person name="La Ragione R."/>
            <person name="Hildebrand F."/>
            <person name="Pallen M.J."/>
        </authorList>
    </citation>
    <scope>NUCLEOTIDE SEQUENCE</scope>
    <source>
        <strain evidence="4">ChiGjej2B2-7701</strain>
    </source>
</reference>
<dbReference type="EMBL" id="DYVF01000045">
    <property type="protein sequence ID" value="HJG31187.1"/>
    <property type="molecule type" value="Genomic_DNA"/>
</dbReference>
<dbReference type="Gene3D" id="3.90.1170.50">
    <property type="entry name" value="Aldehyde oxidase/xanthine dehydrogenase, a/b hammerhead"/>
    <property type="match status" value="1"/>
</dbReference>
<dbReference type="PANTHER" id="PTHR11908:SF132">
    <property type="entry name" value="ALDEHYDE OXIDASE 1-RELATED"/>
    <property type="match status" value="1"/>
</dbReference>
<sequence length="809" mass="87528">MSMIVTRESERENLTHVGSRTVKRDAAALLSGKPLFTNDIAPADVLCVKILHSPHAFARICDIDTSRAEKVPGVVAVYTYKDVPNRRFTLAGQSYPEASPYDRLILDRTVRYVGDEVAIVAAENDDAAARALKLIKVDYEVMEPVLDFTKAKNNPIVIHTEDNYHVNGAWINNDRMHNVVASGLSEHGDLDAAFAQADIVVDETYHTLADNQGMMETFRSFAELDAYGRITVTSSTQVPFHVRRMVANALDIPQSRVRVIKPRIGGGFGAKQSGCNEIFCAFVTFKTGRPSKIIYTREETFSSSNSRHEMQMHVRLGAKNDGTIVAIDLYTLSNQGAYGEHGPTTVGLSGHKSLPLYNRALASRFAFDVVYSNTMPAGAYRGYGATQGLFAVESAVNELADRLGMDPCELRLKNLVQEGERLAQYDDNVLYSCGVSACLERAMEMIGWKDKPLRRDLGDRVRALGCALSMQGSAIARIDIGSVDLRLEETGFYTLSIGATDMGTGCDTILAQFAAEALRCDTDRIVVHGVDTDVSPFDTGSYASASTYLTGMAVVKAAEKLIAELRRRAAGFMGVDAADVLFDGEELLAFKPGVLDIDVSEADRPEFTDIDDDIDAIARSYRVAQEAPDAEPVARMTLAELANKLVAGGDGDCLTAHAAASSPTSPPPFMSGIAEVDVDKATGKVTVVDYVSVVDCGTVVNENLARVQAEGGIGQGIGMALTEDVQYSDRGRMRTRSFMSYKVPTRLDVPNIRVEFAPSYEPTGPFGAKSIGEVVINTPSPAIASAVAHATGNYVRTLPITPEKALFGE</sequence>
<dbReference type="Pfam" id="PF01315">
    <property type="entry name" value="Ald_Xan_dh_C"/>
    <property type="match status" value="1"/>
</dbReference>
<dbReference type="Proteomes" id="UP000746751">
    <property type="component" value="Unassembled WGS sequence"/>
</dbReference>
<dbReference type="GO" id="GO:0016491">
    <property type="term" value="F:oxidoreductase activity"/>
    <property type="evidence" value="ECO:0007669"/>
    <property type="project" value="UniProtKB-KW"/>
</dbReference>
<keyword evidence="1" id="KW-0500">Molybdenum</keyword>
<dbReference type="SUPFAM" id="SSF54665">
    <property type="entry name" value="CO dehydrogenase molybdoprotein N-domain-like"/>
    <property type="match status" value="1"/>
</dbReference>